<dbReference type="OrthoDB" id="9808843at2"/>
<dbReference type="Proteomes" id="UP000005481">
    <property type="component" value="Unassembled WGS sequence"/>
</dbReference>
<feature type="domain" description="Response regulatory" evidence="5">
    <location>
        <begin position="4"/>
        <end position="118"/>
    </location>
</feature>
<dbReference type="InterPro" id="IPR036388">
    <property type="entry name" value="WH-like_DNA-bd_sf"/>
</dbReference>
<dbReference type="STRING" id="861450.HMPREF0080_01124"/>
<dbReference type="EMBL" id="AGCJ01000042">
    <property type="protein sequence ID" value="EHM40783.1"/>
    <property type="molecule type" value="Genomic_DNA"/>
</dbReference>
<dbReference type="InterPro" id="IPR011006">
    <property type="entry name" value="CheY-like_superfamily"/>
</dbReference>
<dbReference type="GO" id="GO:0000976">
    <property type="term" value="F:transcription cis-regulatory region binding"/>
    <property type="evidence" value="ECO:0007669"/>
    <property type="project" value="TreeGrafter"/>
</dbReference>
<evidence type="ECO:0000313" key="8">
    <source>
        <dbReference type="Proteomes" id="UP000005481"/>
    </source>
</evidence>
<proteinExistence type="predicted"/>
<dbReference type="GO" id="GO:0000156">
    <property type="term" value="F:phosphorelay response regulator activity"/>
    <property type="evidence" value="ECO:0007669"/>
    <property type="project" value="TreeGrafter"/>
</dbReference>
<keyword evidence="1" id="KW-0805">Transcription regulation</keyword>
<dbReference type="SMART" id="SM00448">
    <property type="entry name" value="REC"/>
    <property type="match status" value="1"/>
</dbReference>
<dbReference type="SMART" id="SM01012">
    <property type="entry name" value="ANTAR"/>
    <property type="match status" value="1"/>
</dbReference>
<name>G9YHJ3_9FIRM</name>
<evidence type="ECO:0000256" key="3">
    <source>
        <dbReference type="ARBA" id="ARBA00023163"/>
    </source>
</evidence>
<evidence type="ECO:0000256" key="2">
    <source>
        <dbReference type="ARBA" id="ARBA00023125"/>
    </source>
</evidence>
<evidence type="ECO:0000256" key="4">
    <source>
        <dbReference type="PROSITE-ProRule" id="PRU00169"/>
    </source>
</evidence>
<dbReference type="Gene3D" id="3.40.50.2300">
    <property type="match status" value="1"/>
</dbReference>
<dbReference type="InterPro" id="IPR008327">
    <property type="entry name" value="Sig_transdc_resp-reg_antiterm"/>
</dbReference>
<dbReference type="GO" id="GO:0005829">
    <property type="term" value="C:cytosol"/>
    <property type="evidence" value="ECO:0007669"/>
    <property type="project" value="TreeGrafter"/>
</dbReference>
<dbReference type="Pfam" id="PF00072">
    <property type="entry name" value="Response_reg"/>
    <property type="match status" value="1"/>
</dbReference>
<dbReference type="PROSITE" id="PS50110">
    <property type="entry name" value="RESPONSE_REGULATORY"/>
    <property type="match status" value="1"/>
</dbReference>
<dbReference type="AlphaFoldDB" id="G9YHJ3"/>
<dbReference type="PANTHER" id="PTHR48111:SF69">
    <property type="entry name" value="RESPONSE REGULATOR RECEIVER"/>
    <property type="match status" value="1"/>
</dbReference>
<dbReference type="PATRIC" id="fig|861450.3.peg.1045"/>
<keyword evidence="4" id="KW-0597">Phosphoprotein</keyword>
<sequence length="194" mass="21539">MAYRIVIADDEALICMDLKEILEEAGHTVVGMASDGMEAVELVYAKRPDIVFLDVKMPRLDGIRAARMIHRNAAAPVILLTAYGRKEVVEEAAGSGVYGYLVKPVNPDNLFPAMEVAAAQFKRQLEHEREVAELQDEIETRKAVERAKGILMDTCSVSEAEAYKRLQQYSMKKGIPLKNVALGLIKATVHKNKK</sequence>
<dbReference type="InterPro" id="IPR039420">
    <property type="entry name" value="WalR-like"/>
</dbReference>
<evidence type="ECO:0000256" key="1">
    <source>
        <dbReference type="ARBA" id="ARBA00023015"/>
    </source>
</evidence>
<dbReference type="GO" id="GO:0003723">
    <property type="term" value="F:RNA binding"/>
    <property type="evidence" value="ECO:0007669"/>
    <property type="project" value="InterPro"/>
</dbReference>
<comment type="caution">
    <text evidence="7">The sequence shown here is derived from an EMBL/GenBank/DDBJ whole genome shotgun (WGS) entry which is preliminary data.</text>
</comment>
<dbReference type="InterPro" id="IPR001789">
    <property type="entry name" value="Sig_transdc_resp-reg_receiver"/>
</dbReference>
<dbReference type="PIRSF" id="PIRSF036382">
    <property type="entry name" value="RR_antiterm"/>
    <property type="match status" value="1"/>
</dbReference>
<evidence type="ECO:0000259" key="6">
    <source>
        <dbReference type="PROSITE" id="PS50921"/>
    </source>
</evidence>
<dbReference type="PROSITE" id="PS50921">
    <property type="entry name" value="ANTAR"/>
    <property type="match status" value="1"/>
</dbReference>
<evidence type="ECO:0000313" key="7">
    <source>
        <dbReference type="EMBL" id="EHM40783.1"/>
    </source>
</evidence>
<dbReference type="InterPro" id="IPR005561">
    <property type="entry name" value="ANTAR"/>
</dbReference>
<keyword evidence="3" id="KW-0804">Transcription</keyword>
<keyword evidence="2" id="KW-0238">DNA-binding</keyword>
<feature type="modified residue" description="4-aspartylphosphate" evidence="4">
    <location>
        <position position="54"/>
    </location>
</feature>
<dbReference type="GO" id="GO:0006355">
    <property type="term" value="P:regulation of DNA-templated transcription"/>
    <property type="evidence" value="ECO:0007669"/>
    <property type="project" value="TreeGrafter"/>
</dbReference>
<dbReference type="Gene3D" id="1.10.10.10">
    <property type="entry name" value="Winged helix-like DNA-binding domain superfamily/Winged helix DNA-binding domain"/>
    <property type="match status" value="1"/>
</dbReference>
<dbReference type="HOGENOM" id="CLU_000445_65_0_9"/>
<organism evidence="7 8">
    <name type="scientific">Anaeroglobus geminatus F0357</name>
    <dbReference type="NCBI Taxonomy" id="861450"/>
    <lineage>
        <taxon>Bacteria</taxon>
        <taxon>Bacillati</taxon>
        <taxon>Bacillota</taxon>
        <taxon>Negativicutes</taxon>
        <taxon>Veillonellales</taxon>
        <taxon>Veillonellaceae</taxon>
        <taxon>Anaeroglobus</taxon>
    </lineage>
</organism>
<dbReference type="PANTHER" id="PTHR48111">
    <property type="entry name" value="REGULATOR OF RPOS"/>
    <property type="match status" value="1"/>
</dbReference>
<dbReference type="GO" id="GO:0032993">
    <property type="term" value="C:protein-DNA complex"/>
    <property type="evidence" value="ECO:0007669"/>
    <property type="project" value="TreeGrafter"/>
</dbReference>
<feature type="domain" description="ANTAR" evidence="6">
    <location>
        <begin position="124"/>
        <end position="185"/>
    </location>
</feature>
<reference evidence="7 8" key="1">
    <citation type="submission" date="2011-08" db="EMBL/GenBank/DDBJ databases">
        <authorList>
            <person name="Weinstock G."/>
            <person name="Sodergren E."/>
            <person name="Clifton S."/>
            <person name="Fulton L."/>
            <person name="Fulton B."/>
            <person name="Courtney L."/>
            <person name="Fronick C."/>
            <person name="Harrison M."/>
            <person name="Strong C."/>
            <person name="Farmer C."/>
            <person name="Delahaunty K."/>
            <person name="Markovic C."/>
            <person name="Hall O."/>
            <person name="Minx P."/>
            <person name="Tomlinson C."/>
            <person name="Mitreva M."/>
            <person name="Hou S."/>
            <person name="Chen J."/>
            <person name="Wollam A."/>
            <person name="Pepin K.H."/>
            <person name="Johnson M."/>
            <person name="Bhonagiri V."/>
            <person name="Zhang X."/>
            <person name="Suruliraj S."/>
            <person name="Warren W."/>
            <person name="Chinwalla A."/>
            <person name="Mardis E.R."/>
            <person name="Wilson R.K."/>
        </authorList>
    </citation>
    <scope>NUCLEOTIDE SEQUENCE [LARGE SCALE GENOMIC DNA]</scope>
    <source>
        <strain evidence="7 8">F0357</strain>
    </source>
</reference>
<dbReference type="eggNOG" id="COG3707">
    <property type="taxonomic scope" value="Bacteria"/>
</dbReference>
<accession>G9YHJ3</accession>
<protein>
    <submittedName>
        <fullName evidence="7">Response regulator receiver domain protein</fullName>
    </submittedName>
</protein>
<evidence type="ECO:0000259" key="5">
    <source>
        <dbReference type="PROSITE" id="PS50110"/>
    </source>
</evidence>
<gene>
    <name evidence="7" type="ORF">HMPREF0080_01124</name>
</gene>
<keyword evidence="8" id="KW-1185">Reference proteome</keyword>
<dbReference type="SUPFAM" id="SSF52172">
    <property type="entry name" value="CheY-like"/>
    <property type="match status" value="1"/>
</dbReference>
<dbReference type="Pfam" id="PF03861">
    <property type="entry name" value="ANTAR"/>
    <property type="match status" value="1"/>
</dbReference>
<dbReference type="RefSeq" id="WP_006790103.1">
    <property type="nucleotide sequence ID" value="NZ_JH417587.1"/>
</dbReference>